<feature type="domain" description="CAAX prenyl protease 2/Lysostaphin resistance protein A-like" evidence="2">
    <location>
        <begin position="101"/>
        <end position="198"/>
    </location>
</feature>
<feature type="transmembrane region" description="Helical" evidence="1">
    <location>
        <begin position="134"/>
        <end position="153"/>
    </location>
</feature>
<evidence type="ECO:0000256" key="1">
    <source>
        <dbReference type="SAM" id="Phobius"/>
    </source>
</evidence>
<evidence type="ECO:0000313" key="4">
    <source>
        <dbReference type="Proteomes" id="UP001589797"/>
    </source>
</evidence>
<dbReference type="EMBL" id="JBHLWI010000025">
    <property type="protein sequence ID" value="MFC0262784.1"/>
    <property type="molecule type" value="Genomic_DNA"/>
</dbReference>
<keyword evidence="1" id="KW-0812">Transmembrane</keyword>
<protein>
    <submittedName>
        <fullName evidence="3">Lysostaphin resistance A-like protein</fullName>
    </submittedName>
</protein>
<feature type="transmembrane region" description="Helical" evidence="1">
    <location>
        <begin position="9"/>
        <end position="26"/>
    </location>
</feature>
<name>A0ABV6FSE5_9BACT</name>
<dbReference type="Proteomes" id="UP001589797">
    <property type="component" value="Unassembled WGS sequence"/>
</dbReference>
<sequence>MELDSKKGLYRSIYLTVFLCLFSLLIQEAAPIKWLGFASLLMAGFWIGIIQIFHPKAVFDVQLWRLKKSKIWVLLISVFIALAVAIYSRWEDGFPFIPLSIGSFVMVAVSIGFIEELVFRGYIQGAAGYWNPKWAILISAVAHAGYKACLFVLPEQTIYNTPLELFLYTGIAGILFGFSRYLSGSLWPCIAAHCIFDFWVYMEQPSAPWWVW</sequence>
<feature type="transmembrane region" description="Helical" evidence="1">
    <location>
        <begin position="71"/>
        <end position="90"/>
    </location>
</feature>
<feature type="transmembrane region" description="Helical" evidence="1">
    <location>
        <begin position="165"/>
        <end position="183"/>
    </location>
</feature>
<feature type="transmembrane region" description="Helical" evidence="1">
    <location>
        <begin position="96"/>
        <end position="114"/>
    </location>
</feature>
<dbReference type="RefSeq" id="WP_382387237.1">
    <property type="nucleotide sequence ID" value="NZ_JBHLWI010000025.1"/>
</dbReference>
<organism evidence="3 4">
    <name type="scientific">Fontibacter flavus</name>
    <dbReference type="NCBI Taxonomy" id="654838"/>
    <lineage>
        <taxon>Bacteria</taxon>
        <taxon>Pseudomonadati</taxon>
        <taxon>Bacteroidota</taxon>
        <taxon>Cytophagia</taxon>
        <taxon>Cytophagales</taxon>
        <taxon>Cyclobacteriaceae</taxon>
        <taxon>Fontibacter</taxon>
    </lineage>
</organism>
<keyword evidence="4" id="KW-1185">Reference proteome</keyword>
<dbReference type="InterPro" id="IPR003675">
    <property type="entry name" value="Rce1/LyrA-like_dom"/>
</dbReference>
<evidence type="ECO:0000259" key="2">
    <source>
        <dbReference type="Pfam" id="PF02517"/>
    </source>
</evidence>
<keyword evidence="1" id="KW-1133">Transmembrane helix</keyword>
<proteinExistence type="predicted"/>
<accession>A0ABV6FSE5</accession>
<keyword evidence="1" id="KW-0472">Membrane</keyword>
<dbReference type="Pfam" id="PF02517">
    <property type="entry name" value="Rce1-like"/>
    <property type="match status" value="1"/>
</dbReference>
<comment type="caution">
    <text evidence="3">The sequence shown here is derived from an EMBL/GenBank/DDBJ whole genome shotgun (WGS) entry which is preliminary data.</text>
</comment>
<reference evidence="3 4" key="1">
    <citation type="submission" date="2024-09" db="EMBL/GenBank/DDBJ databases">
        <authorList>
            <person name="Sun Q."/>
            <person name="Mori K."/>
        </authorList>
    </citation>
    <scope>NUCLEOTIDE SEQUENCE [LARGE SCALE GENOMIC DNA]</scope>
    <source>
        <strain evidence="3 4">CCM 7650</strain>
    </source>
</reference>
<gene>
    <name evidence="3" type="ORF">ACFFIP_08830</name>
</gene>
<feature type="transmembrane region" description="Helical" evidence="1">
    <location>
        <begin position="32"/>
        <end position="50"/>
    </location>
</feature>
<evidence type="ECO:0000313" key="3">
    <source>
        <dbReference type="EMBL" id="MFC0262784.1"/>
    </source>
</evidence>